<evidence type="ECO:0000256" key="2">
    <source>
        <dbReference type="ARBA" id="ARBA00022658"/>
    </source>
</evidence>
<dbReference type="InterPro" id="IPR019318">
    <property type="entry name" value="Gua_nucleotide_exch_fac_Ric8"/>
</dbReference>
<gene>
    <name evidence="5" type="ORF">L486_05631</name>
</gene>
<feature type="compositionally biased region" description="Basic and acidic residues" evidence="4">
    <location>
        <begin position="602"/>
        <end position="617"/>
    </location>
</feature>
<dbReference type="AlphaFoldDB" id="A0A1B9IMF3"/>
<dbReference type="PANTHER" id="PTHR12425">
    <property type="entry name" value="SYNEMBRYN"/>
    <property type="match status" value="1"/>
</dbReference>
<keyword evidence="6" id="KW-1185">Reference proteome</keyword>
<evidence type="ECO:0000256" key="3">
    <source>
        <dbReference type="ARBA" id="ARBA00023186"/>
    </source>
</evidence>
<proteinExistence type="inferred from homology"/>
<dbReference type="GO" id="GO:0005085">
    <property type="term" value="F:guanyl-nucleotide exchange factor activity"/>
    <property type="evidence" value="ECO:0007669"/>
    <property type="project" value="UniProtKB-KW"/>
</dbReference>
<name>A0A1B9IMF3_9TREE</name>
<keyword evidence="2" id="KW-0344">Guanine-nucleotide releasing factor</keyword>
<feature type="compositionally biased region" description="Basic and acidic residues" evidence="4">
    <location>
        <begin position="671"/>
        <end position="701"/>
    </location>
</feature>
<dbReference type="STRING" id="1331196.A0A1B9IMF3"/>
<keyword evidence="3" id="KW-0143">Chaperone</keyword>
<accession>A0A1B9IMF3</accession>
<feature type="compositionally biased region" description="Polar residues" evidence="4">
    <location>
        <begin position="557"/>
        <end position="573"/>
    </location>
</feature>
<dbReference type="GO" id="GO:0001965">
    <property type="term" value="F:G-protein alpha-subunit binding"/>
    <property type="evidence" value="ECO:0007669"/>
    <property type="project" value="TreeGrafter"/>
</dbReference>
<feature type="region of interest" description="Disordered" evidence="4">
    <location>
        <begin position="337"/>
        <end position="399"/>
    </location>
</feature>
<dbReference type="Pfam" id="PF10165">
    <property type="entry name" value="Ric8"/>
    <property type="match status" value="1"/>
</dbReference>
<dbReference type="GO" id="GO:0007186">
    <property type="term" value="P:G protein-coupled receptor signaling pathway"/>
    <property type="evidence" value="ECO:0007669"/>
    <property type="project" value="TreeGrafter"/>
</dbReference>
<protein>
    <submittedName>
        <fullName evidence="5">Uncharacterized protein</fullName>
    </submittedName>
</protein>
<dbReference type="OrthoDB" id="5585685at2759"/>
<feature type="region of interest" description="Disordered" evidence="4">
    <location>
        <begin position="537"/>
        <end position="617"/>
    </location>
</feature>
<dbReference type="PANTHER" id="PTHR12425:SF5">
    <property type="entry name" value="SYNEMBRYN"/>
    <property type="match status" value="1"/>
</dbReference>
<evidence type="ECO:0000313" key="5">
    <source>
        <dbReference type="EMBL" id="OCF56776.1"/>
    </source>
</evidence>
<feature type="region of interest" description="Disordered" evidence="4">
    <location>
        <begin position="654"/>
        <end position="701"/>
    </location>
</feature>
<feature type="compositionally biased region" description="Low complexity" evidence="4">
    <location>
        <begin position="368"/>
        <end position="385"/>
    </location>
</feature>
<feature type="compositionally biased region" description="Low complexity" evidence="4">
    <location>
        <begin position="337"/>
        <end position="358"/>
    </location>
</feature>
<reference evidence="6" key="2">
    <citation type="submission" date="2013-12" db="EMBL/GenBank/DDBJ databases">
        <title>Evolution of pathogenesis and genome organization in the Tremellales.</title>
        <authorList>
            <person name="Cuomo C."/>
            <person name="Litvintseva A."/>
            <person name="Heitman J."/>
            <person name="Chen Y."/>
            <person name="Sun S."/>
            <person name="Springer D."/>
            <person name="Dromer F."/>
            <person name="Young S."/>
            <person name="Zeng Q."/>
            <person name="Chapman S."/>
            <person name="Gujja S."/>
            <person name="Saif S."/>
            <person name="Birren B."/>
        </authorList>
    </citation>
    <scope>NUCLEOTIDE SEQUENCE [LARGE SCALE GENOMIC DNA]</scope>
    <source>
        <strain evidence="6">CBS 10435</strain>
    </source>
</reference>
<dbReference type="Proteomes" id="UP000092583">
    <property type="component" value="Unassembled WGS sequence"/>
</dbReference>
<dbReference type="EMBL" id="KI669464">
    <property type="protein sequence ID" value="OCF56776.1"/>
    <property type="molecule type" value="Genomic_DNA"/>
</dbReference>
<evidence type="ECO:0000256" key="1">
    <source>
        <dbReference type="ARBA" id="ARBA00009049"/>
    </source>
</evidence>
<evidence type="ECO:0000256" key="4">
    <source>
        <dbReference type="SAM" id="MobiDB-lite"/>
    </source>
</evidence>
<comment type="similarity">
    <text evidence="1">Belongs to the synembryn family.</text>
</comment>
<feature type="compositionally biased region" description="Polar residues" evidence="4">
    <location>
        <begin position="582"/>
        <end position="601"/>
    </location>
</feature>
<sequence length="701" mass="76800">MTSSSRPLLASSYTLIEKRGERLDAVRKELNLVINALPTQIHPTARSLYLEAILDDLSDRDDAAWTIWPQGVYILALTAIKSLGRNPVGSETLLSNDNFPILLHHSGLPFSSTFSHVRPSPLPFSSPARETLKVLANLLVLHEEGRNVMASSGGAKAIARALAGKDVDGEEVLYEKEEDHLERLFLLGRLGFLVTIERPRAVGVMVDTEDIVESLVGVNASSILADSLSIYPGPQHFTNLQSTPANHMALGELLKMTNNIIRFYPYTNKSIGNSSAEIEQWNLSPPLSHAIHVLLSIPFITRLLPTWHSVPSSPPSPLISNASPTSSMKNLLSKLSNMSTSQNHNKKSSSSASTTGESLIPPNHRKTPSPSSSRRSSGSTTSKRPAVPSPSTSDPSALPTRLLRTLDHFFDTYLPWPKKPDDTIPQGLVPDEMLPPLLLLLTRAAAGSEPIRVYLKETLLPSTIDRSPEGGPLESRKGTLGNILRLMGCAGHTQCKNTAGEMMWAICKGDASDLCVEIGYGNAAGLLFQKGLSGPPPAKIEEIPNSKVPAQTDDESQSQPLKSSTAINIQPATPTIPKHHTITSSSISERNPITSLSNDNSSNKEVDEMTEEEKEREAERLFVLFDRLEKNPVISMNKPEEQGGGKISMVDMMREKLNSGQLEGSNDDDDVQRRREEEQDKKDEEEAKKEIEEYKKRLGRN</sequence>
<dbReference type="GO" id="GO:0005737">
    <property type="term" value="C:cytoplasm"/>
    <property type="evidence" value="ECO:0007669"/>
    <property type="project" value="TreeGrafter"/>
</dbReference>
<reference evidence="5 6" key="1">
    <citation type="submission" date="2013-07" db="EMBL/GenBank/DDBJ databases">
        <title>The Genome Sequence of Kwoniella mangroviensis CBS10435.</title>
        <authorList>
            <consortium name="The Broad Institute Genome Sequencing Platform"/>
            <person name="Cuomo C."/>
            <person name="Litvintseva A."/>
            <person name="Chen Y."/>
            <person name="Heitman J."/>
            <person name="Sun S."/>
            <person name="Springer D."/>
            <person name="Dromer F."/>
            <person name="Young S.K."/>
            <person name="Zeng Q."/>
            <person name="Gargeya S."/>
            <person name="Fitzgerald M."/>
            <person name="Abouelleil A."/>
            <person name="Alvarado L."/>
            <person name="Berlin A.M."/>
            <person name="Chapman S.B."/>
            <person name="Dewar J."/>
            <person name="Goldberg J."/>
            <person name="Griggs A."/>
            <person name="Gujja S."/>
            <person name="Hansen M."/>
            <person name="Howarth C."/>
            <person name="Imamovic A."/>
            <person name="Larimer J."/>
            <person name="McCowan C."/>
            <person name="Murphy C."/>
            <person name="Pearson M."/>
            <person name="Priest M."/>
            <person name="Roberts A."/>
            <person name="Saif S."/>
            <person name="Shea T."/>
            <person name="Sykes S."/>
            <person name="Wortman J."/>
            <person name="Nusbaum C."/>
            <person name="Birren B."/>
        </authorList>
    </citation>
    <scope>NUCLEOTIDE SEQUENCE [LARGE SCALE GENOMIC DNA]</scope>
    <source>
        <strain evidence="5 6">CBS 10435</strain>
    </source>
</reference>
<evidence type="ECO:0000313" key="6">
    <source>
        <dbReference type="Proteomes" id="UP000092583"/>
    </source>
</evidence>
<organism evidence="5 6">
    <name type="scientific">Kwoniella mangroviensis CBS 10435</name>
    <dbReference type="NCBI Taxonomy" id="1331196"/>
    <lineage>
        <taxon>Eukaryota</taxon>
        <taxon>Fungi</taxon>
        <taxon>Dikarya</taxon>
        <taxon>Basidiomycota</taxon>
        <taxon>Agaricomycotina</taxon>
        <taxon>Tremellomycetes</taxon>
        <taxon>Tremellales</taxon>
        <taxon>Cryptococcaceae</taxon>
        <taxon>Kwoniella</taxon>
    </lineage>
</organism>